<dbReference type="AlphaFoldDB" id="A0A6G4A141"/>
<evidence type="ECO:0000313" key="1">
    <source>
        <dbReference type="EMBL" id="NEW08206.1"/>
    </source>
</evidence>
<dbReference type="EMBL" id="JAAIKC010000008">
    <property type="protein sequence ID" value="NEW08206.1"/>
    <property type="molecule type" value="Genomic_DNA"/>
</dbReference>
<reference evidence="1" key="1">
    <citation type="submission" date="2020-02" db="EMBL/GenBank/DDBJ databases">
        <authorList>
            <person name="Shen X.-R."/>
            <person name="Zhang Y.-X."/>
        </authorList>
    </citation>
    <scope>NUCLEOTIDE SEQUENCE</scope>
    <source>
        <strain evidence="1">SYP-B3998</strain>
    </source>
</reference>
<organism evidence="1">
    <name type="scientific">Paenibacillus sp. SYP-B3998</name>
    <dbReference type="NCBI Taxonomy" id="2678564"/>
    <lineage>
        <taxon>Bacteria</taxon>
        <taxon>Bacillati</taxon>
        <taxon>Bacillota</taxon>
        <taxon>Bacilli</taxon>
        <taxon>Bacillales</taxon>
        <taxon>Paenibacillaceae</taxon>
        <taxon>Paenibacillus</taxon>
    </lineage>
</organism>
<accession>A0A6G4A141</accession>
<comment type="caution">
    <text evidence="1">The sequence shown here is derived from an EMBL/GenBank/DDBJ whole genome shotgun (WGS) entry which is preliminary data.</text>
</comment>
<protein>
    <submittedName>
        <fullName evidence="1">Uncharacterized protein</fullName>
    </submittedName>
</protein>
<dbReference type="RefSeq" id="WP_163950589.1">
    <property type="nucleotide sequence ID" value="NZ_JAAIKC010000008.1"/>
</dbReference>
<name>A0A6G4A141_9BACL</name>
<gene>
    <name evidence="1" type="ORF">GK047_19585</name>
</gene>
<sequence>MFVMNGLLFLTQYFQFTKQSRPYETGLMMNLFTAAANSDPRVGTFFQSVHLSGHSSKERTAFHPFFFSLRRLVAF</sequence>
<proteinExistence type="predicted"/>